<reference evidence="3 4" key="1">
    <citation type="journal article" date="2021" name="Sci. Rep.">
        <title>Chromosome anchoring in Senegalese sole (Solea senegalensis) reveals sex-associated markers and genome rearrangements in flatfish.</title>
        <authorList>
            <person name="Guerrero-Cozar I."/>
            <person name="Gomez-Garrido J."/>
            <person name="Berbel C."/>
            <person name="Martinez-Blanch J.F."/>
            <person name="Alioto T."/>
            <person name="Claros M.G."/>
            <person name="Gagnaire P.A."/>
            <person name="Manchado M."/>
        </authorList>
    </citation>
    <scope>NUCLEOTIDE SEQUENCE [LARGE SCALE GENOMIC DNA]</scope>
    <source>
        <strain evidence="3">Sse05_10M</strain>
    </source>
</reference>
<organism evidence="3 4">
    <name type="scientific">Solea senegalensis</name>
    <name type="common">Senegalese sole</name>
    <dbReference type="NCBI Taxonomy" id="28829"/>
    <lineage>
        <taxon>Eukaryota</taxon>
        <taxon>Metazoa</taxon>
        <taxon>Chordata</taxon>
        <taxon>Craniata</taxon>
        <taxon>Vertebrata</taxon>
        <taxon>Euteleostomi</taxon>
        <taxon>Actinopterygii</taxon>
        <taxon>Neopterygii</taxon>
        <taxon>Teleostei</taxon>
        <taxon>Neoteleostei</taxon>
        <taxon>Acanthomorphata</taxon>
        <taxon>Carangaria</taxon>
        <taxon>Pleuronectiformes</taxon>
        <taxon>Pleuronectoidei</taxon>
        <taxon>Soleidae</taxon>
        <taxon>Solea</taxon>
    </lineage>
</organism>
<keyword evidence="4" id="KW-1185">Reference proteome</keyword>
<sequence>MANTYRMTDEDIRLMIQLRASNAAVFTGRKNSALIGWRAISKELGLEGLVSAQQLKKKWGNMKEKYKLLKYPPAGMENVTKPTSWRWFHLMEQAECGHLAEDTRIIPTCHMEEDEELGGALLPLSSSNMEEDISALGVIDTGSLESEDGLMEITDVRTLNTAESPTEVVTDIGVQVCVKSPERKIKSTTLLPHTDTVKPLLLPPLSPSSSSRHVELESAELDRKLSELQRERQVLEREQAEFDRELIALERDRELLNRDMVTVQRERTAVDRDRAAVERDRALLERDRAFLDRDRAVLERDKVFLERAREDLERERTLLKREKEAAAVDGGQAETVTDKEVLLQTKFCESLRATDLDPDQLETRQRLVSLFQKLVEKL</sequence>
<feature type="domain" description="Myb/SANT-like DNA-binding" evidence="2">
    <location>
        <begin position="8"/>
        <end position="93"/>
    </location>
</feature>
<dbReference type="AlphaFoldDB" id="A0AAV6SXZ9"/>
<dbReference type="InterPro" id="IPR044822">
    <property type="entry name" value="Myb_DNA-bind_4"/>
</dbReference>
<gene>
    <name evidence="3" type="ORF">JOB18_001654</name>
</gene>
<dbReference type="Pfam" id="PF13837">
    <property type="entry name" value="Myb_DNA-bind_4"/>
    <property type="match status" value="1"/>
</dbReference>
<proteinExistence type="predicted"/>
<dbReference type="Proteomes" id="UP000693946">
    <property type="component" value="Linkage Group LG10"/>
</dbReference>
<evidence type="ECO:0000256" key="1">
    <source>
        <dbReference type="SAM" id="Coils"/>
    </source>
</evidence>
<evidence type="ECO:0000313" key="3">
    <source>
        <dbReference type="EMBL" id="KAG7521581.1"/>
    </source>
</evidence>
<protein>
    <recommendedName>
        <fullName evidence="2">Myb/SANT-like DNA-binding domain-containing protein</fullName>
    </recommendedName>
</protein>
<dbReference type="EMBL" id="JAGKHQ010000002">
    <property type="protein sequence ID" value="KAG7521581.1"/>
    <property type="molecule type" value="Genomic_DNA"/>
</dbReference>
<keyword evidence="1" id="KW-0175">Coiled coil</keyword>
<accession>A0AAV6SXZ9</accession>
<name>A0AAV6SXZ9_SOLSE</name>
<feature type="coiled-coil region" evidence="1">
    <location>
        <begin position="211"/>
        <end position="266"/>
    </location>
</feature>
<evidence type="ECO:0000313" key="4">
    <source>
        <dbReference type="Proteomes" id="UP000693946"/>
    </source>
</evidence>
<evidence type="ECO:0000259" key="2">
    <source>
        <dbReference type="Pfam" id="PF13837"/>
    </source>
</evidence>
<comment type="caution">
    <text evidence="3">The sequence shown here is derived from an EMBL/GenBank/DDBJ whole genome shotgun (WGS) entry which is preliminary data.</text>
</comment>
<feature type="coiled-coil region" evidence="1">
    <location>
        <begin position="295"/>
        <end position="329"/>
    </location>
</feature>